<feature type="transmembrane region" description="Helical" evidence="2">
    <location>
        <begin position="34"/>
        <end position="62"/>
    </location>
</feature>
<organism evidence="4 5">
    <name type="scientific">Janthinobacterium agaricidamnosum</name>
    <dbReference type="NCBI Taxonomy" id="55508"/>
    <lineage>
        <taxon>Bacteria</taxon>
        <taxon>Pseudomonadati</taxon>
        <taxon>Pseudomonadota</taxon>
        <taxon>Betaproteobacteria</taxon>
        <taxon>Burkholderiales</taxon>
        <taxon>Oxalobacteraceae</taxon>
        <taxon>Janthinobacterium</taxon>
    </lineage>
</organism>
<feature type="transmembrane region" description="Helical" evidence="2">
    <location>
        <begin position="119"/>
        <end position="137"/>
    </location>
</feature>
<dbReference type="InterPro" id="IPR036737">
    <property type="entry name" value="OmpA-like_sf"/>
</dbReference>
<name>A0A3G2E7Q1_9BURK</name>
<gene>
    <name evidence="4" type="ORF">D9M09_10955</name>
</gene>
<dbReference type="InterPro" id="IPR050330">
    <property type="entry name" value="Bact_OuterMem_StrucFunc"/>
</dbReference>
<proteinExistence type="predicted"/>
<evidence type="ECO:0000259" key="3">
    <source>
        <dbReference type="PROSITE" id="PS51123"/>
    </source>
</evidence>
<dbReference type="AlphaFoldDB" id="A0A3G2E7Q1"/>
<evidence type="ECO:0000313" key="5">
    <source>
        <dbReference type="Proteomes" id="UP000279594"/>
    </source>
</evidence>
<dbReference type="GO" id="GO:0016020">
    <property type="term" value="C:membrane"/>
    <property type="evidence" value="ECO:0007669"/>
    <property type="project" value="UniProtKB-UniRule"/>
</dbReference>
<dbReference type="SUPFAM" id="SSF103088">
    <property type="entry name" value="OmpA-like"/>
    <property type="match status" value="1"/>
</dbReference>
<dbReference type="PANTHER" id="PTHR30329:SF21">
    <property type="entry name" value="LIPOPROTEIN YIAD-RELATED"/>
    <property type="match status" value="1"/>
</dbReference>
<dbReference type="EMBL" id="CP033019">
    <property type="protein sequence ID" value="AYM76251.1"/>
    <property type="molecule type" value="Genomic_DNA"/>
</dbReference>
<protein>
    <submittedName>
        <fullName evidence="4">OmpA family protein</fullName>
    </submittedName>
</protein>
<dbReference type="PROSITE" id="PS51123">
    <property type="entry name" value="OMPA_2"/>
    <property type="match status" value="1"/>
</dbReference>
<evidence type="ECO:0000313" key="4">
    <source>
        <dbReference type="EMBL" id="AYM76251.1"/>
    </source>
</evidence>
<keyword evidence="2" id="KW-1133">Transmembrane helix</keyword>
<feature type="transmembrane region" description="Helical" evidence="2">
    <location>
        <begin position="158"/>
        <end position="179"/>
    </location>
</feature>
<keyword evidence="2" id="KW-0812">Transmembrane</keyword>
<keyword evidence="5" id="KW-1185">Reference proteome</keyword>
<accession>A0A3G2E7Q1</accession>
<keyword evidence="1 2" id="KW-0472">Membrane</keyword>
<dbReference type="RefSeq" id="WP_121669260.1">
    <property type="nucleotide sequence ID" value="NZ_CP033019.1"/>
</dbReference>
<evidence type="ECO:0000256" key="1">
    <source>
        <dbReference type="PROSITE-ProRule" id="PRU00473"/>
    </source>
</evidence>
<dbReference type="Proteomes" id="UP000279594">
    <property type="component" value="Chromosome"/>
</dbReference>
<feature type="domain" description="OmpA-like" evidence="3">
    <location>
        <begin position="288"/>
        <end position="423"/>
    </location>
</feature>
<dbReference type="Gene3D" id="3.30.1330.60">
    <property type="entry name" value="OmpA-like domain"/>
    <property type="match status" value="1"/>
</dbReference>
<dbReference type="InterPro" id="IPR006665">
    <property type="entry name" value="OmpA-like"/>
</dbReference>
<dbReference type="Pfam" id="PF00691">
    <property type="entry name" value="OmpA"/>
    <property type="match status" value="1"/>
</dbReference>
<feature type="transmembrane region" description="Helical" evidence="2">
    <location>
        <begin position="83"/>
        <end position="113"/>
    </location>
</feature>
<sequence length="425" mass="46407">MTYKLAVAAGAIVTLTYLFDIQFFPSGLTPGEVVFFIFVALMFGFLYCIFLLFGAMSALWLLKLLSLLEVRVSRRRAAHAQATLFVVPAGLHGLGYFLLSLLFFLLSLFYAFALVQPPLLLLITIFFCAGFLALMLVTAGTQGGITVTGARPKPQRRLAQLAAVFVAPLVLVLFFGPFMNMVHMAFQLLGVRIPDVSIEVPDSELGEIERVTEVVGRPILDCRRGAGGRLLVHHADVLWTGVGGVSLVTFSVRTKPEAGIFSPEPTILRVATLRLDAATMRIIKSRPALNPCFDLSNDLLFKTGSDQLLPTAQPRLRALASAILASGTPRDILVRGHSDARPFARNLAGKGVDNQRLSELRAEAIVNVLRTTLEGKNLTFASEGAGAREPRVKCPVEASTTSYETEQCNALNRRVEVRVMYARTQ</sequence>
<dbReference type="PANTHER" id="PTHR30329">
    <property type="entry name" value="STATOR ELEMENT OF FLAGELLAR MOTOR COMPLEX"/>
    <property type="match status" value="1"/>
</dbReference>
<evidence type="ECO:0000256" key="2">
    <source>
        <dbReference type="SAM" id="Phobius"/>
    </source>
</evidence>
<reference evidence="4 5" key="1">
    <citation type="submission" date="2018-10" db="EMBL/GenBank/DDBJ databases">
        <title>Effects of UV and annual dynamics of microbial communities in freshwater RAS systems.</title>
        <authorList>
            <person name="Bekkelund A.K."/>
            <person name="Hansen B.R."/>
            <person name="Stokken H."/>
            <person name="Eriksen B.F."/>
            <person name="Kashulin N.A."/>
        </authorList>
    </citation>
    <scope>NUCLEOTIDE SEQUENCE [LARGE SCALE GENOMIC DNA]</scope>
    <source>
        <strain evidence="4 5">BHSEK</strain>
    </source>
</reference>
<dbReference type="CDD" id="cd07185">
    <property type="entry name" value="OmpA_C-like"/>
    <property type="match status" value="1"/>
</dbReference>